<dbReference type="Proteomes" id="UP000499080">
    <property type="component" value="Unassembled WGS sequence"/>
</dbReference>
<gene>
    <name evidence="1" type="ORF">AVEN_66212_1</name>
</gene>
<dbReference type="EMBL" id="BGPR01001674">
    <property type="protein sequence ID" value="GBM59268.1"/>
    <property type="molecule type" value="Genomic_DNA"/>
</dbReference>
<organism evidence="1 2">
    <name type="scientific">Araneus ventricosus</name>
    <name type="common">Orbweaver spider</name>
    <name type="synonym">Epeira ventricosa</name>
    <dbReference type="NCBI Taxonomy" id="182803"/>
    <lineage>
        <taxon>Eukaryota</taxon>
        <taxon>Metazoa</taxon>
        <taxon>Ecdysozoa</taxon>
        <taxon>Arthropoda</taxon>
        <taxon>Chelicerata</taxon>
        <taxon>Arachnida</taxon>
        <taxon>Araneae</taxon>
        <taxon>Araneomorphae</taxon>
        <taxon>Entelegynae</taxon>
        <taxon>Araneoidea</taxon>
        <taxon>Araneidae</taxon>
        <taxon>Araneus</taxon>
    </lineage>
</organism>
<accession>A0A4Y2H3D1</accession>
<evidence type="ECO:0000313" key="2">
    <source>
        <dbReference type="Proteomes" id="UP000499080"/>
    </source>
</evidence>
<proteinExistence type="predicted"/>
<protein>
    <submittedName>
        <fullName evidence="1">Uncharacterized protein</fullName>
    </submittedName>
</protein>
<reference evidence="1 2" key="1">
    <citation type="journal article" date="2019" name="Sci. Rep.">
        <title>Orb-weaving spider Araneus ventricosus genome elucidates the spidroin gene catalogue.</title>
        <authorList>
            <person name="Kono N."/>
            <person name="Nakamura H."/>
            <person name="Ohtoshi R."/>
            <person name="Moran D.A.P."/>
            <person name="Shinohara A."/>
            <person name="Yoshida Y."/>
            <person name="Fujiwara M."/>
            <person name="Mori M."/>
            <person name="Tomita M."/>
            <person name="Arakawa K."/>
        </authorList>
    </citation>
    <scope>NUCLEOTIDE SEQUENCE [LARGE SCALE GENOMIC DNA]</scope>
</reference>
<sequence>MIVAGSKIGTIGGMVTPLPVGLLQQFLCAQQRVKARVAPHLFEHLKRVMAKQNFPVTTTSRQMVVKDWNRGESLRHLCPKLTSWYVTCFISRRYVER</sequence>
<name>A0A4Y2H3D1_ARAVE</name>
<keyword evidence="2" id="KW-1185">Reference proteome</keyword>
<dbReference type="AlphaFoldDB" id="A0A4Y2H3D1"/>
<comment type="caution">
    <text evidence="1">The sequence shown here is derived from an EMBL/GenBank/DDBJ whole genome shotgun (WGS) entry which is preliminary data.</text>
</comment>
<evidence type="ECO:0000313" key="1">
    <source>
        <dbReference type="EMBL" id="GBM59268.1"/>
    </source>
</evidence>